<comment type="caution">
    <text evidence="2">The sequence shown here is derived from an EMBL/GenBank/DDBJ whole genome shotgun (WGS) entry which is preliminary data.</text>
</comment>
<dbReference type="GO" id="GO:0016740">
    <property type="term" value="F:transferase activity"/>
    <property type="evidence" value="ECO:0007669"/>
    <property type="project" value="UniProtKB-KW"/>
</dbReference>
<sequence length="394" mass="46235">MRTYDIFKKMEREITRHIDWSEETITDYFLSLLSVNSYHIKYRKFTKFAESKNGADWEWWLLTDIALIKFYVQAKKINDKLTVQTISYKTKNSPELQLEKLIKSSYQQNALPLYAFYSSYKLPTICQYAQNKKCYKAIYLASALELQKNMDNLDDVCLLNPMSCFFKNTLCDTEQRILCISCIECKFRSICSYGDIDNKENCSIKLIRQLQTIYFKNMSENGMGTYEVLPEHIILFQYANSLLNNKTISNKFFNEYSYAISVKNIVITDYTNRHGKPHLDMIIGANNAKIDMKNILDVNELVENLRKLLNKYRVIKSIGLFGSYAKGKAYAGSDIDIMLTYNQEEVLKNGFRPMLQFLRETITTFNKPIDFVDYEDCNPEFKENVEDDIIWLNS</sequence>
<dbReference type="OrthoDB" id="1524885at2"/>
<evidence type="ECO:0000259" key="1">
    <source>
        <dbReference type="Pfam" id="PF18765"/>
    </source>
</evidence>
<dbReference type="InterPro" id="IPR041633">
    <property type="entry name" value="Polbeta"/>
</dbReference>
<reference evidence="3 6" key="3">
    <citation type="submission" date="2016-08" db="EMBL/GenBank/DDBJ databases">
        <authorList>
            <person name="Seilhamer J.J."/>
        </authorList>
    </citation>
    <scope>NUCLEOTIDE SEQUENCE [LARGE SCALE GENOMIC DNA]</scope>
    <source>
        <strain evidence="3 6">NML150140-1</strain>
    </source>
</reference>
<dbReference type="InterPro" id="IPR046723">
    <property type="entry name" value="DUF6615"/>
</dbReference>
<dbReference type="Proteomes" id="UP000094869">
    <property type="component" value="Unassembled WGS sequence"/>
</dbReference>
<evidence type="ECO:0000313" key="3">
    <source>
        <dbReference type="EMBL" id="ODR51777.1"/>
    </source>
</evidence>
<dbReference type="AlphaFoldDB" id="A0A1E3AG02"/>
<keyword evidence="7" id="KW-1185">Reference proteome</keyword>
<dbReference type="Proteomes" id="UP000094067">
    <property type="component" value="Unassembled WGS sequence"/>
</dbReference>
<evidence type="ECO:0000313" key="6">
    <source>
        <dbReference type="Proteomes" id="UP000094271"/>
    </source>
</evidence>
<dbReference type="EMBL" id="MCGH01000002">
    <property type="protein sequence ID" value="ODM07653.1"/>
    <property type="molecule type" value="Genomic_DNA"/>
</dbReference>
<organism evidence="2 5">
    <name type="scientific">Eisenbergiella tayi</name>
    <dbReference type="NCBI Taxonomy" id="1432052"/>
    <lineage>
        <taxon>Bacteria</taxon>
        <taxon>Bacillati</taxon>
        <taxon>Bacillota</taxon>
        <taxon>Clostridia</taxon>
        <taxon>Lachnospirales</taxon>
        <taxon>Lachnospiraceae</taxon>
        <taxon>Eisenbergiella</taxon>
    </lineage>
</organism>
<dbReference type="EMBL" id="MEHD01000023">
    <property type="protein sequence ID" value="ODR56495.1"/>
    <property type="molecule type" value="Genomic_DNA"/>
</dbReference>
<dbReference type="Proteomes" id="UP000094271">
    <property type="component" value="Unassembled WGS sequence"/>
</dbReference>
<proteinExistence type="predicted"/>
<dbReference type="Gene3D" id="3.30.460.10">
    <property type="entry name" value="Beta Polymerase, domain 2"/>
    <property type="match status" value="1"/>
</dbReference>
<keyword evidence="2" id="KW-0808">Transferase</keyword>
<evidence type="ECO:0000313" key="7">
    <source>
        <dbReference type="Proteomes" id="UP000094869"/>
    </source>
</evidence>
<accession>A0A1E3AG02</accession>
<gene>
    <name evidence="3" type="ORF">BEI59_12725</name>
    <name evidence="2" type="ORF">BEI61_03544</name>
    <name evidence="4" type="ORF">BEI63_13390</name>
</gene>
<name>A0A1E3AG02_9FIRM</name>
<reference evidence="2 5" key="1">
    <citation type="submission" date="2016-07" db="EMBL/GenBank/DDBJ databases">
        <title>Characterization of isolates of Eisenbergiella tayi derived from blood cultures, using whole genome sequencing.</title>
        <authorList>
            <person name="Burdz T."/>
            <person name="Wiebe D."/>
            <person name="Huynh C."/>
            <person name="Bernard K."/>
        </authorList>
    </citation>
    <scope>NUCLEOTIDE SEQUENCE [LARGE SCALE GENOMIC DNA]</scope>
    <source>
        <strain evidence="2 5">NML 110608</strain>
    </source>
</reference>
<feature type="domain" description="Polymerase beta nucleotidyltransferase" evidence="1">
    <location>
        <begin position="303"/>
        <end position="386"/>
    </location>
</feature>
<dbReference type="CDD" id="cd05403">
    <property type="entry name" value="NT_KNTase_like"/>
    <property type="match status" value="1"/>
</dbReference>
<dbReference type="InterPro" id="IPR043519">
    <property type="entry name" value="NT_sf"/>
</dbReference>
<reference evidence="4 7" key="2">
    <citation type="submission" date="2016-08" db="EMBL/GenBank/DDBJ databases">
        <title>Characterization of Isolates of Eisenbergiella tayi Derived from Blood Cultures, Using Whole Genome Sequencing.</title>
        <authorList>
            <person name="Bernier A.-M."/>
            <person name="Burdz T."/>
            <person name="Wiebe D."/>
            <person name="Bernard K."/>
        </authorList>
    </citation>
    <scope>NUCLEOTIDE SEQUENCE [LARGE SCALE GENOMIC DNA]</scope>
    <source>
        <strain evidence="4 7">NML120146</strain>
    </source>
</reference>
<dbReference type="Pfam" id="PF18765">
    <property type="entry name" value="Polbeta"/>
    <property type="match status" value="1"/>
</dbReference>
<evidence type="ECO:0000313" key="4">
    <source>
        <dbReference type="EMBL" id="ODR56495.1"/>
    </source>
</evidence>
<dbReference type="RefSeq" id="WP_069153237.1">
    <property type="nucleotide sequence ID" value="NZ_JAQCZP010000044.1"/>
</dbReference>
<evidence type="ECO:0000313" key="2">
    <source>
        <dbReference type="EMBL" id="ODM07653.1"/>
    </source>
</evidence>
<dbReference type="EMBL" id="MEHA01000008">
    <property type="protein sequence ID" value="ODR51777.1"/>
    <property type="molecule type" value="Genomic_DNA"/>
</dbReference>
<dbReference type="SUPFAM" id="SSF81301">
    <property type="entry name" value="Nucleotidyltransferase"/>
    <property type="match status" value="1"/>
</dbReference>
<evidence type="ECO:0000313" key="5">
    <source>
        <dbReference type="Proteomes" id="UP000094067"/>
    </source>
</evidence>
<protein>
    <submittedName>
        <fullName evidence="2">Nucleotidyltransferase domain protein</fullName>
    </submittedName>
</protein>
<dbReference type="Pfam" id="PF20320">
    <property type="entry name" value="DUF6615"/>
    <property type="match status" value="1"/>
</dbReference>